<dbReference type="CDD" id="cd03216">
    <property type="entry name" value="ABC_Carb_Monos_I"/>
    <property type="match status" value="1"/>
</dbReference>
<evidence type="ECO:0000256" key="6">
    <source>
        <dbReference type="ARBA" id="ARBA00022840"/>
    </source>
</evidence>
<evidence type="ECO:0000256" key="7">
    <source>
        <dbReference type="ARBA" id="ARBA00022967"/>
    </source>
</evidence>
<evidence type="ECO:0000259" key="9">
    <source>
        <dbReference type="PROSITE" id="PS50893"/>
    </source>
</evidence>
<gene>
    <name evidence="10" type="ORF">H8S18_05605</name>
</gene>
<feature type="domain" description="ABC transporter" evidence="9">
    <location>
        <begin position="251"/>
        <end position="496"/>
    </location>
</feature>
<dbReference type="InterPro" id="IPR027417">
    <property type="entry name" value="P-loop_NTPase"/>
</dbReference>
<dbReference type="PANTHER" id="PTHR43790">
    <property type="entry name" value="CARBOHYDRATE TRANSPORT ATP-BINDING PROTEIN MG119-RELATED"/>
    <property type="match status" value="1"/>
</dbReference>
<dbReference type="PANTHER" id="PTHR43790:SF3">
    <property type="entry name" value="D-ALLOSE IMPORT ATP-BINDING PROTEIN ALSA-RELATED"/>
    <property type="match status" value="1"/>
</dbReference>
<comment type="caution">
    <text evidence="10">The sequence shown here is derived from an EMBL/GenBank/DDBJ whole genome shotgun (WGS) entry which is preliminary data.</text>
</comment>
<keyword evidence="1" id="KW-0813">Transport</keyword>
<dbReference type="SUPFAM" id="SSF52540">
    <property type="entry name" value="P-loop containing nucleoside triphosphate hydrolases"/>
    <property type="match status" value="2"/>
</dbReference>
<sequence length="497" mass="54720">MSELLKLKGISKEFPGVKALQNVDLELNRGEVLALLGENGAGKSTLLKIISGVYLPDAGEIYVDGEKKNFKIPADAAAEGIGIIYQELSYYDELTVAENIFVGKLPKANRIKVDWKEMNRRAKEILARLNVQIDPRALVKTLSTAEKQLVEIAKALASDTKILIMDEPTSALNDAEVKSLIEQTRKLAGEGIGVIFISHRLEELFAVADRIQIMRDGKRIDSFSMKDATPEKLVQLMVGREIKDMYPKGEIKKGDVVLEVKHLKNKTLKDISFSVRAGEILGVFGLMGAGRTEMCKAIFGASKLQEGEILMHGKPVKIHSVEDAKKAKIAYLPNDRKKEGLILSQSVKENFASAVIDRYTKGKGFIVDKKRVDRNADKWIKKLNVSTPSGDTVVETLSGGNQQKVVVGKWLETSPDVIILNEPTRGIDVGAKVEIYKLIEELCQEGMAVVMVSSEQAEVLSLTDRAIVLCEGRLTGELCCDDYTQERLMEYAIGGGA</sequence>
<dbReference type="InterPro" id="IPR050107">
    <property type="entry name" value="ABC_carbohydrate_import_ATPase"/>
</dbReference>
<dbReference type="SMART" id="SM00382">
    <property type="entry name" value="AAA"/>
    <property type="match status" value="2"/>
</dbReference>
<evidence type="ECO:0000313" key="10">
    <source>
        <dbReference type="EMBL" id="MBC5647804.1"/>
    </source>
</evidence>
<keyword evidence="7" id="KW-1278">Translocase</keyword>
<evidence type="ECO:0000256" key="1">
    <source>
        <dbReference type="ARBA" id="ARBA00022448"/>
    </source>
</evidence>
<dbReference type="InterPro" id="IPR017871">
    <property type="entry name" value="ABC_transporter-like_CS"/>
</dbReference>
<keyword evidence="6 10" id="KW-0067">ATP-binding</keyword>
<keyword evidence="5" id="KW-0547">Nucleotide-binding</keyword>
<keyword evidence="8" id="KW-0472">Membrane</keyword>
<dbReference type="PROSITE" id="PS00211">
    <property type="entry name" value="ABC_TRANSPORTER_1"/>
    <property type="match status" value="1"/>
</dbReference>
<keyword evidence="11" id="KW-1185">Reference proteome</keyword>
<evidence type="ECO:0000256" key="8">
    <source>
        <dbReference type="ARBA" id="ARBA00023136"/>
    </source>
</evidence>
<evidence type="ECO:0000256" key="4">
    <source>
        <dbReference type="ARBA" id="ARBA00022737"/>
    </source>
</evidence>
<evidence type="ECO:0000256" key="5">
    <source>
        <dbReference type="ARBA" id="ARBA00022741"/>
    </source>
</evidence>
<reference evidence="10 11" key="1">
    <citation type="submission" date="2020-08" db="EMBL/GenBank/DDBJ databases">
        <title>Genome public.</title>
        <authorList>
            <person name="Liu C."/>
            <person name="Sun Q."/>
        </authorList>
    </citation>
    <scope>NUCLEOTIDE SEQUENCE [LARGE SCALE GENOMIC DNA]</scope>
    <source>
        <strain evidence="10 11">NSJ-35</strain>
    </source>
</reference>
<dbReference type="PROSITE" id="PS50893">
    <property type="entry name" value="ABC_TRANSPORTER_2"/>
    <property type="match status" value="2"/>
</dbReference>
<keyword evidence="3" id="KW-0762">Sugar transport</keyword>
<dbReference type="RefSeq" id="WP_186857317.1">
    <property type="nucleotide sequence ID" value="NZ_JACOON010000002.1"/>
</dbReference>
<keyword evidence="4" id="KW-0677">Repeat</keyword>
<dbReference type="GO" id="GO:0005524">
    <property type="term" value="F:ATP binding"/>
    <property type="evidence" value="ECO:0007669"/>
    <property type="project" value="UniProtKB-KW"/>
</dbReference>
<dbReference type="CDD" id="cd03215">
    <property type="entry name" value="ABC_Carb_Monos_II"/>
    <property type="match status" value="1"/>
</dbReference>
<dbReference type="EMBL" id="JACOON010000002">
    <property type="protein sequence ID" value="MBC5647804.1"/>
    <property type="molecule type" value="Genomic_DNA"/>
</dbReference>
<evidence type="ECO:0000256" key="2">
    <source>
        <dbReference type="ARBA" id="ARBA00022475"/>
    </source>
</evidence>
<evidence type="ECO:0000256" key="3">
    <source>
        <dbReference type="ARBA" id="ARBA00022597"/>
    </source>
</evidence>
<proteinExistence type="predicted"/>
<dbReference type="Pfam" id="PF00005">
    <property type="entry name" value="ABC_tran"/>
    <property type="match status" value="2"/>
</dbReference>
<dbReference type="Gene3D" id="3.40.50.300">
    <property type="entry name" value="P-loop containing nucleotide triphosphate hydrolases"/>
    <property type="match status" value="2"/>
</dbReference>
<dbReference type="InterPro" id="IPR003439">
    <property type="entry name" value="ABC_transporter-like_ATP-bd"/>
</dbReference>
<keyword evidence="2" id="KW-1003">Cell membrane</keyword>
<feature type="domain" description="ABC transporter" evidence="9">
    <location>
        <begin position="5"/>
        <end position="241"/>
    </location>
</feature>
<name>A0ABR7EDD6_9FIRM</name>
<accession>A0ABR7EDD6</accession>
<evidence type="ECO:0000313" key="11">
    <source>
        <dbReference type="Proteomes" id="UP000606889"/>
    </source>
</evidence>
<dbReference type="Proteomes" id="UP000606889">
    <property type="component" value="Unassembled WGS sequence"/>
</dbReference>
<organism evidence="10 11">
    <name type="scientific">Christensenella tenuis</name>
    <dbReference type="NCBI Taxonomy" id="2763033"/>
    <lineage>
        <taxon>Bacteria</taxon>
        <taxon>Bacillati</taxon>
        <taxon>Bacillota</taxon>
        <taxon>Clostridia</taxon>
        <taxon>Christensenellales</taxon>
        <taxon>Christensenellaceae</taxon>
        <taxon>Christensenella</taxon>
    </lineage>
</organism>
<dbReference type="InterPro" id="IPR003593">
    <property type="entry name" value="AAA+_ATPase"/>
</dbReference>
<protein>
    <submittedName>
        <fullName evidence="10">Sugar ABC transporter ATP-binding protein</fullName>
    </submittedName>
</protein>